<reference evidence="2" key="1">
    <citation type="submission" date="2019-02" db="EMBL/GenBank/DDBJ databases">
        <authorList>
            <person name="Gruber-Vodicka R. H."/>
            <person name="Seah K. B. B."/>
        </authorList>
    </citation>
    <scope>NUCLEOTIDE SEQUENCE</scope>
    <source>
        <strain evidence="3">BECK_BZ163</strain>
        <strain evidence="4">BECK_BZ164</strain>
        <strain evidence="2">BECK_BZ165</strain>
    </source>
</reference>
<feature type="domain" description="Beta-lactamase-related" evidence="1">
    <location>
        <begin position="36"/>
        <end position="407"/>
    </location>
</feature>
<dbReference type="InterPro" id="IPR012338">
    <property type="entry name" value="Beta-lactam/transpept-like"/>
</dbReference>
<dbReference type="InterPro" id="IPR001466">
    <property type="entry name" value="Beta-lactam-related"/>
</dbReference>
<dbReference type="PANTHER" id="PTHR43283:SF3">
    <property type="entry name" value="BETA-LACTAMASE FAMILY PROTEIN (AFU_ORTHOLOGUE AFUA_5G07500)"/>
    <property type="match status" value="1"/>
</dbReference>
<evidence type="ECO:0000313" key="3">
    <source>
        <dbReference type="EMBL" id="VFJ71400.1"/>
    </source>
</evidence>
<evidence type="ECO:0000313" key="2">
    <source>
        <dbReference type="EMBL" id="VFJ71119.1"/>
    </source>
</evidence>
<dbReference type="EMBL" id="CAADFA010000586">
    <property type="protein sequence ID" value="VFJ71119.1"/>
    <property type="molecule type" value="Genomic_DNA"/>
</dbReference>
<organism evidence="2">
    <name type="scientific">Candidatus Kentrum sp. FM</name>
    <dbReference type="NCBI Taxonomy" id="2126340"/>
    <lineage>
        <taxon>Bacteria</taxon>
        <taxon>Pseudomonadati</taxon>
        <taxon>Pseudomonadota</taxon>
        <taxon>Gammaproteobacteria</taxon>
        <taxon>Candidatus Kentrum</taxon>
    </lineage>
</organism>
<evidence type="ECO:0000313" key="4">
    <source>
        <dbReference type="EMBL" id="VFK18844.1"/>
    </source>
</evidence>
<protein>
    <submittedName>
        <fullName evidence="2">CubicO group peptidase, beta-lactamase class C family</fullName>
    </submittedName>
</protein>
<accession>A0A450TS63</accession>
<dbReference type="EMBL" id="CAADFL010000577">
    <property type="protein sequence ID" value="VFK18844.1"/>
    <property type="molecule type" value="Genomic_DNA"/>
</dbReference>
<dbReference type="AlphaFoldDB" id="A0A450TS63"/>
<dbReference type="SUPFAM" id="SSF56601">
    <property type="entry name" value="beta-lactamase/transpeptidase-like"/>
    <property type="match status" value="1"/>
</dbReference>
<dbReference type="InterPro" id="IPR050789">
    <property type="entry name" value="Diverse_Enzym_Activities"/>
</dbReference>
<proteinExistence type="predicted"/>
<gene>
    <name evidence="3" type="ORF">BECKFM1743A_GA0114220_105881</name>
    <name evidence="4" type="ORF">BECKFM1743B_GA0114221_105771</name>
    <name evidence="2" type="ORF">BECKFM1743C_GA0114222_105861</name>
</gene>
<dbReference type="EMBL" id="CAADEZ010000588">
    <property type="protein sequence ID" value="VFJ71400.1"/>
    <property type="molecule type" value="Genomic_DNA"/>
</dbReference>
<dbReference type="Gene3D" id="3.40.710.10">
    <property type="entry name" value="DD-peptidase/beta-lactamase superfamily"/>
    <property type="match status" value="1"/>
</dbReference>
<evidence type="ECO:0000259" key="1">
    <source>
        <dbReference type="Pfam" id="PF00144"/>
    </source>
</evidence>
<dbReference type="PANTHER" id="PTHR43283">
    <property type="entry name" value="BETA-LACTAMASE-RELATED"/>
    <property type="match status" value="1"/>
</dbReference>
<name>A0A450TS63_9GAMM</name>
<sequence length="420" mass="47068">MITQTVTPTVAPETVGMSSQRLARINHGMQTWIDRGIIVGADMMLARRGKIIYAEQIGQLDKEKGIAMPDNGIFRIYSMTKPIICTALMTLYEEGRFQLITPAGKFIPALDRLKVLEQDPSGATKQEDLLRPITVGDLMKHTAGFTYDFLEDSPVCEYYRQAQLNHNAQRTLEQWVQTLTQLPLAYQPGTRWHYSVATDVAAHLIEVLTDRPLRDVLYERIFAPLGMIDTDFFVPKDKLSRCAAMYGAGNIIAPNMTQSKLFADSEAGVWGRLDVEDSYPVDRPETFARGGHGLFSTTRDYMRFALMLLNRGVGNFERILGRKTIELMHTNHIPAQWLPLKIGEFVMNGYGHGLGSRTMMDIGAAGIPSSIGEFGFGGAASTYYWVDPAEAFVGVFMTQYQGMEEPRQDFHILAYQAIVD</sequence>
<dbReference type="Pfam" id="PF00144">
    <property type="entry name" value="Beta-lactamase"/>
    <property type="match status" value="1"/>
</dbReference>